<evidence type="ECO:0000313" key="2">
    <source>
        <dbReference type="EMBL" id="KAA8896238.1"/>
    </source>
</evidence>
<dbReference type="InParanoid" id="A0A5J5ENE3"/>
<organism evidence="2 3">
    <name type="scientific">Sphaerosporella brunnea</name>
    <dbReference type="NCBI Taxonomy" id="1250544"/>
    <lineage>
        <taxon>Eukaryota</taxon>
        <taxon>Fungi</taxon>
        <taxon>Dikarya</taxon>
        <taxon>Ascomycota</taxon>
        <taxon>Pezizomycotina</taxon>
        <taxon>Pezizomycetes</taxon>
        <taxon>Pezizales</taxon>
        <taxon>Pyronemataceae</taxon>
        <taxon>Sphaerosporella</taxon>
    </lineage>
</organism>
<feature type="region of interest" description="Disordered" evidence="1">
    <location>
        <begin position="76"/>
        <end position="109"/>
    </location>
</feature>
<sequence length="230" mass="25116">MGAEAPPSAIRLFVCSQSITVPAICSRSACHSLCDMIQHGDTVARRETGARLLRGDLALLRLRLVSAASSGRTVGRLSQRPFDRHLSPCTSAVTPRQGDGEQEPETHPHGKRSTFLFFFFFFFPSSPRAELPLLQGRMSATKRGGGELQAINYPRFRAADDHGRRAATAGSSTRLRHAQFPHVQQRWPITARLASRANQRSSLGELGHAGFGTRGGFVRIGATARGRIFP</sequence>
<gene>
    <name evidence="2" type="ORF">FN846DRAFT_280533</name>
</gene>
<evidence type="ECO:0000313" key="3">
    <source>
        <dbReference type="Proteomes" id="UP000326924"/>
    </source>
</evidence>
<keyword evidence="3" id="KW-1185">Reference proteome</keyword>
<reference evidence="2 3" key="1">
    <citation type="submission" date="2019-09" db="EMBL/GenBank/DDBJ databases">
        <title>Draft genome of the ectomycorrhizal ascomycete Sphaerosporella brunnea.</title>
        <authorList>
            <consortium name="DOE Joint Genome Institute"/>
            <person name="Benucci G.M."/>
            <person name="Marozzi G."/>
            <person name="Antonielli L."/>
            <person name="Sanchez S."/>
            <person name="Marco P."/>
            <person name="Wang X."/>
            <person name="Falini L.B."/>
            <person name="Barry K."/>
            <person name="Haridas S."/>
            <person name="Lipzen A."/>
            <person name="Labutti K."/>
            <person name="Grigoriev I.V."/>
            <person name="Murat C."/>
            <person name="Martin F."/>
            <person name="Albertini E."/>
            <person name="Donnini D."/>
            <person name="Bonito G."/>
        </authorList>
    </citation>
    <scope>NUCLEOTIDE SEQUENCE [LARGE SCALE GENOMIC DNA]</scope>
    <source>
        <strain evidence="2 3">Sb_GMNB300</strain>
    </source>
</reference>
<evidence type="ECO:0000256" key="1">
    <source>
        <dbReference type="SAM" id="MobiDB-lite"/>
    </source>
</evidence>
<name>A0A5J5ENE3_9PEZI</name>
<proteinExistence type="predicted"/>
<comment type="caution">
    <text evidence="2">The sequence shown here is derived from an EMBL/GenBank/DDBJ whole genome shotgun (WGS) entry which is preliminary data.</text>
</comment>
<dbReference type="EMBL" id="VXIS01000220">
    <property type="protein sequence ID" value="KAA8896238.1"/>
    <property type="molecule type" value="Genomic_DNA"/>
</dbReference>
<protein>
    <submittedName>
        <fullName evidence="2">Uncharacterized protein</fullName>
    </submittedName>
</protein>
<dbReference type="AlphaFoldDB" id="A0A5J5ENE3"/>
<dbReference type="Proteomes" id="UP000326924">
    <property type="component" value="Unassembled WGS sequence"/>
</dbReference>
<accession>A0A5J5ENE3</accession>